<evidence type="ECO:0000313" key="2">
    <source>
        <dbReference type="Proteomes" id="UP000222831"/>
    </source>
</evidence>
<organism evidence="1 2">
    <name type="scientific">Ralstonia phage RP12</name>
    <dbReference type="NCBI Taxonomy" id="1923889"/>
    <lineage>
        <taxon>Viruses</taxon>
        <taxon>Duplodnaviria</taxon>
        <taxon>Heunggongvirae</taxon>
        <taxon>Uroviricota</taxon>
        <taxon>Caudoviricetes</taxon>
        <taxon>Chimalliviridae</taxon>
        <taxon>Ripduovirus</taxon>
        <taxon>Ripduovirus RP12</taxon>
    </lineage>
</organism>
<dbReference type="RefSeq" id="YP_009598714.1">
    <property type="nucleotide sequence ID" value="NC_041911.1"/>
</dbReference>
<proteinExistence type="predicted"/>
<keyword evidence="2" id="KW-1185">Reference proteome</keyword>
<accession>A0A1L7N0L1</accession>
<evidence type="ECO:0000313" key="1">
    <source>
        <dbReference type="EMBL" id="BAW18995.1"/>
    </source>
</evidence>
<reference evidence="1 2" key="1">
    <citation type="submission" date="2016-12" db="EMBL/GenBank/DDBJ databases">
        <title>Characterization of two jumbo phages RP12 and RP31 infecting the phytopathogen Ralstonia solanacearum.</title>
        <authorList>
            <person name="Kawasaki T."/>
            <person name="Yoshikawa G."/>
            <person name="Ogata H."/>
            <person name="Yamada T."/>
        </authorList>
    </citation>
    <scope>NUCLEOTIDE SEQUENCE [LARGE SCALE GENOMIC DNA]</scope>
    <source>
        <strain evidence="1 2">RP12</strain>
    </source>
</reference>
<protein>
    <submittedName>
        <fullName evidence="1">Uncharacterized protein</fullName>
    </submittedName>
</protein>
<dbReference type="Proteomes" id="UP000222831">
    <property type="component" value="Segment"/>
</dbReference>
<dbReference type="KEGG" id="vg:40074416"/>
<dbReference type="GeneID" id="40074416"/>
<name>A0A1L7N0L1_9CAUD</name>
<sequence length="205" mass="23379">MTENDTLHLWFKPYGGVMGDSDVAFVERYGRRFYPKAMGELAKQLHKLCAKITRMCPAGMFEYQMMHWTKKANSRYVIQESLRDKEDLHGLSIAIQPTTADERKLFTQSYQDGEGNHGTPVQNVVLYLEDSLENEGHKWENAKMKNGQEALPVLLEIIAFLKTVKNTCCVDTCEVTHSEQGIIITLALVSPGVLSYYTRIDWVIV</sequence>
<dbReference type="EMBL" id="AP017924">
    <property type="protein sequence ID" value="BAW18995.1"/>
    <property type="molecule type" value="Genomic_DNA"/>
</dbReference>